<dbReference type="Proteomes" id="UP000039865">
    <property type="component" value="Unassembled WGS sequence"/>
</dbReference>
<name>A0A078AIX1_STYLE</name>
<keyword evidence="1" id="KW-0949">S-adenosyl-L-methionine</keyword>
<evidence type="ECO:0000313" key="4">
    <source>
        <dbReference type="Proteomes" id="UP000039865"/>
    </source>
</evidence>
<feature type="compositionally biased region" description="Basic and acidic residues" evidence="2">
    <location>
        <begin position="87"/>
        <end position="102"/>
    </location>
</feature>
<evidence type="ECO:0000313" key="3">
    <source>
        <dbReference type="EMBL" id="CDW81397.1"/>
    </source>
</evidence>
<dbReference type="GO" id="GO:0016274">
    <property type="term" value="F:protein-arginine N-methyltransferase activity"/>
    <property type="evidence" value="ECO:0007669"/>
    <property type="project" value="InterPro"/>
</dbReference>
<accession>A0A078AIX1</accession>
<organism evidence="3 4">
    <name type="scientific">Stylonychia lemnae</name>
    <name type="common">Ciliate</name>
    <dbReference type="NCBI Taxonomy" id="5949"/>
    <lineage>
        <taxon>Eukaryota</taxon>
        <taxon>Sar</taxon>
        <taxon>Alveolata</taxon>
        <taxon>Ciliophora</taxon>
        <taxon>Intramacronucleata</taxon>
        <taxon>Spirotrichea</taxon>
        <taxon>Stichotrichia</taxon>
        <taxon>Sporadotrichida</taxon>
        <taxon>Oxytrichidae</taxon>
        <taxon>Stylonychinae</taxon>
        <taxon>Stylonychia</taxon>
    </lineage>
</organism>
<dbReference type="PANTHER" id="PTHR11006:SF53">
    <property type="entry name" value="PROTEIN ARGININE N-METHYLTRANSFERASE 3"/>
    <property type="match status" value="1"/>
</dbReference>
<dbReference type="InterPro" id="IPR029063">
    <property type="entry name" value="SAM-dependent_MTases_sf"/>
</dbReference>
<dbReference type="OrthoDB" id="7848332at2759"/>
<dbReference type="AlphaFoldDB" id="A0A078AIX1"/>
<dbReference type="Gene3D" id="2.70.160.11">
    <property type="entry name" value="Hnrnp arginine n-methyltransferase1"/>
    <property type="match status" value="1"/>
</dbReference>
<dbReference type="Gene3D" id="3.40.50.150">
    <property type="entry name" value="Vaccinia Virus protein VP39"/>
    <property type="match status" value="1"/>
</dbReference>
<sequence>MVLDPNVFCSQKATTTLALIKHLLIKGEYLTKKAHKLLFSTIILLKMLVEGQEITVRLRKTGQSWIKFGEIPKRLVDDTNAGYSKSSSHEMKEEQKKSKKTDEIQEEMLDDEVRMIAYRQSIKETDKGQIVIDVEAGTRILRIFAAIAGASHVYAIEYTNIIEKARIKFPRATSLLELLQLKARLKTWTWAKLKQMLLYQSGWATSCCFDNMLPSVLSIRDRYLKEKGAMLPKRTCIYLAAINKKCQDTEKCRHAAMVDQCEQQCLLSTSHQIFNFDLEMDKLNQQGFTSTFELILLEDCLMTGFVSWLDAAMTGIIIFSICHDHPLTQWKKKY</sequence>
<reference evidence="3 4" key="1">
    <citation type="submission" date="2014-06" db="EMBL/GenBank/DDBJ databases">
        <authorList>
            <person name="Swart Estienne"/>
        </authorList>
    </citation>
    <scope>NUCLEOTIDE SEQUENCE [LARGE SCALE GENOMIC DNA]</scope>
    <source>
        <strain evidence="3 4">130c</strain>
    </source>
</reference>
<feature type="region of interest" description="Disordered" evidence="2">
    <location>
        <begin position="82"/>
        <end position="102"/>
    </location>
</feature>
<dbReference type="InterPro" id="IPR025799">
    <property type="entry name" value="Arg_MeTrfase"/>
</dbReference>
<dbReference type="GO" id="GO:0042054">
    <property type="term" value="F:histone methyltransferase activity"/>
    <property type="evidence" value="ECO:0007669"/>
    <property type="project" value="TreeGrafter"/>
</dbReference>
<dbReference type="InParanoid" id="A0A078AIX1"/>
<gene>
    <name evidence="3" type="primary">Contig190.g230</name>
    <name evidence="3" type="ORF">STYLEM_10413</name>
</gene>
<proteinExistence type="predicted"/>
<dbReference type="GO" id="GO:0005634">
    <property type="term" value="C:nucleus"/>
    <property type="evidence" value="ECO:0007669"/>
    <property type="project" value="TreeGrafter"/>
</dbReference>
<dbReference type="SUPFAM" id="SSF53335">
    <property type="entry name" value="S-adenosyl-L-methionine-dependent methyltransferases"/>
    <property type="match status" value="1"/>
</dbReference>
<dbReference type="EMBL" id="CCKQ01009887">
    <property type="protein sequence ID" value="CDW81397.1"/>
    <property type="molecule type" value="Genomic_DNA"/>
</dbReference>
<protein>
    <submittedName>
        <fullName evidence="3">Hmt1p</fullName>
    </submittedName>
</protein>
<dbReference type="PANTHER" id="PTHR11006">
    <property type="entry name" value="PROTEIN ARGININE N-METHYLTRANSFERASE"/>
    <property type="match status" value="1"/>
</dbReference>
<keyword evidence="4" id="KW-1185">Reference proteome</keyword>
<evidence type="ECO:0000256" key="1">
    <source>
        <dbReference type="ARBA" id="ARBA00022691"/>
    </source>
</evidence>
<evidence type="ECO:0000256" key="2">
    <source>
        <dbReference type="SAM" id="MobiDB-lite"/>
    </source>
</evidence>